<dbReference type="InterPro" id="IPR050297">
    <property type="entry name" value="LipidA_mod_glycosyltrf_83"/>
</dbReference>
<evidence type="ECO:0000313" key="10">
    <source>
        <dbReference type="EMBL" id="MCG3418010.1"/>
    </source>
</evidence>
<evidence type="ECO:0000256" key="1">
    <source>
        <dbReference type="ARBA" id="ARBA00004651"/>
    </source>
</evidence>
<keyword evidence="2" id="KW-1003">Cell membrane</keyword>
<feature type="domain" description="Glycosyltransferase RgtA/B/C/D-like" evidence="9">
    <location>
        <begin position="123"/>
        <end position="272"/>
    </location>
</feature>
<dbReference type="GO" id="GO:0009103">
    <property type="term" value="P:lipopolysaccharide biosynthetic process"/>
    <property type="evidence" value="ECO:0007669"/>
    <property type="project" value="UniProtKB-ARBA"/>
</dbReference>
<accession>A0AAW5B1G5</accession>
<feature type="transmembrane region" description="Helical" evidence="8">
    <location>
        <begin position="16"/>
        <end position="35"/>
    </location>
</feature>
<dbReference type="EC" id="2.4.-.-" evidence="10"/>
<dbReference type="PANTHER" id="PTHR33908">
    <property type="entry name" value="MANNOSYLTRANSFERASE YKCB-RELATED"/>
    <property type="match status" value="1"/>
</dbReference>
<keyword evidence="4 10" id="KW-0808">Transferase</keyword>
<keyword evidence="7 8" id="KW-0472">Membrane</keyword>
<keyword evidence="11" id="KW-1185">Reference proteome</keyword>
<dbReference type="Pfam" id="PF13231">
    <property type="entry name" value="PMT_2"/>
    <property type="match status" value="1"/>
</dbReference>
<feature type="transmembrane region" description="Helical" evidence="8">
    <location>
        <begin position="104"/>
        <end position="126"/>
    </location>
</feature>
<dbReference type="InterPro" id="IPR038731">
    <property type="entry name" value="RgtA/B/C-like"/>
</dbReference>
<dbReference type="Proteomes" id="UP001199631">
    <property type="component" value="Unassembled WGS sequence"/>
</dbReference>
<dbReference type="EMBL" id="JAIFZM010000002">
    <property type="protein sequence ID" value="MCG3418010.1"/>
    <property type="molecule type" value="Genomic_DNA"/>
</dbReference>
<dbReference type="GO" id="GO:0016763">
    <property type="term" value="F:pentosyltransferase activity"/>
    <property type="evidence" value="ECO:0007669"/>
    <property type="project" value="TreeGrafter"/>
</dbReference>
<evidence type="ECO:0000313" key="11">
    <source>
        <dbReference type="Proteomes" id="UP001199631"/>
    </source>
</evidence>
<organism evidence="10 11">
    <name type="scientific">Oceanobacillus jordanicus</name>
    <dbReference type="NCBI Taxonomy" id="2867266"/>
    <lineage>
        <taxon>Bacteria</taxon>
        <taxon>Bacillati</taxon>
        <taxon>Bacillota</taxon>
        <taxon>Bacilli</taxon>
        <taxon>Bacillales</taxon>
        <taxon>Bacillaceae</taxon>
        <taxon>Oceanobacillus</taxon>
    </lineage>
</organism>
<feature type="transmembrane region" description="Helical" evidence="8">
    <location>
        <begin position="253"/>
        <end position="273"/>
    </location>
</feature>
<keyword evidence="5 8" id="KW-0812">Transmembrane</keyword>
<feature type="transmembrane region" description="Helical" evidence="8">
    <location>
        <begin position="396"/>
        <end position="415"/>
    </location>
</feature>
<evidence type="ECO:0000256" key="2">
    <source>
        <dbReference type="ARBA" id="ARBA00022475"/>
    </source>
</evidence>
<feature type="transmembrane region" description="Helical" evidence="8">
    <location>
        <begin position="163"/>
        <end position="182"/>
    </location>
</feature>
<evidence type="ECO:0000256" key="6">
    <source>
        <dbReference type="ARBA" id="ARBA00022989"/>
    </source>
</evidence>
<comment type="caution">
    <text evidence="10">The sequence shown here is derived from an EMBL/GenBank/DDBJ whole genome shotgun (WGS) entry which is preliminary data.</text>
</comment>
<reference evidence="10 11" key="1">
    <citation type="journal article" date="2022" name="Evol. Bioinform. Online">
        <title>Draft Genome Sequence of Oceanobacillus jordanicus Strain GSFE11, a Halotolerant Plant Growth-Promoting Bacterial Endophyte Isolated From the Jordan Valley.</title>
        <authorList>
            <person name="Alhindi T."/>
            <person name="Albdaiwi R."/>
        </authorList>
    </citation>
    <scope>NUCLEOTIDE SEQUENCE [LARGE SCALE GENOMIC DNA]</scope>
    <source>
        <strain evidence="10 11">GSFE11</strain>
    </source>
</reference>
<feature type="transmembrane region" description="Helical" evidence="8">
    <location>
        <begin position="421"/>
        <end position="446"/>
    </location>
</feature>
<dbReference type="PANTHER" id="PTHR33908:SF11">
    <property type="entry name" value="MEMBRANE PROTEIN"/>
    <property type="match status" value="1"/>
</dbReference>
<dbReference type="AlphaFoldDB" id="A0AAW5B1G5"/>
<evidence type="ECO:0000256" key="7">
    <source>
        <dbReference type="ARBA" id="ARBA00023136"/>
    </source>
</evidence>
<comment type="subcellular location">
    <subcellularLocation>
        <location evidence="1">Cell membrane</location>
        <topology evidence="1">Multi-pass membrane protein</topology>
    </subcellularLocation>
</comment>
<gene>
    <name evidence="10" type="ORF">K3T81_02495</name>
</gene>
<dbReference type="GO" id="GO:0005886">
    <property type="term" value="C:plasma membrane"/>
    <property type="evidence" value="ECO:0007669"/>
    <property type="project" value="UniProtKB-SubCell"/>
</dbReference>
<sequence>MKKKFGLKHLHKKAPVYMLIILLLISTIMHTYFLIKHPGSNFVEPTDEQIQEQLENEEITESVAKLREHTWKYGSRDAYLYTNMANQLIEHGVYGYDTRNTGEIIKNAFVTPGHPLLLVAIFHIADLFQVEQMTMVKLFNMVLSIGTVLLLYLIASLIFKNRWVGVVAAGLYTFYLTPLHYFRTALTETPGIFSFCLAIYVFLIALHTNKKIFHMLFAIVFCYGVMIRPVIAPLVLIGFAVIAFRHRHQYKQFFSVAIFWGIGASVVILPWLIRNYIAFGEFILFSTHSGNSWFAGSNPFNMYDFSKYWKERYELGMEAKDYAIMKIKEGFQENFGLWLSWFTIGKTYELFKIPDAIYYYTSLSYMDVFKWTHHIIVNGALITSVVAVLTRKKEVLALASVAFMYIGLSNLFLTIPRYGFFIIPVLCIITAAGIVVLLSTCSRFIIKRYDQMKNASKA</sequence>
<keyword evidence="3 10" id="KW-0328">Glycosyltransferase</keyword>
<keyword evidence="6 8" id="KW-1133">Transmembrane helix</keyword>
<feature type="transmembrane region" description="Helical" evidence="8">
    <location>
        <begin position="138"/>
        <end position="157"/>
    </location>
</feature>
<dbReference type="RefSeq" id="WP_238018035.1">
    <property type="nucleotide sequence ID" value="NZ_JAIFZM010000002.1"/>
</dbReference>
<protein>
    <submittedName>
        <fullName evidence="10">Glycosyltransferase family 39 protein</fullName>
        <ecNumber evidence="10">2.4.-.-</ecNumber>
    </submittedName>
</protein>
<feature type="transmembrane region" description="Helical" evidence="8">
    <location>
        <begin position="212"/>
        <end position="241"/>
    </location>
</feature>
<feature type="transmembrane region" description="Helical" evidence="8">
    <location>
        <begin position="371"/>
        <end position="389"/>
    </location>
</feature>
<evidence type="ECO:0000256" key="5">
    <source>
        <dbReference type="ARBA" id="ARBA00022692"/>
    </source>
</evidence>
<evidence type="ECO:0000256" key="4">
    <source>
        <dbReference type="ARBA" id="ARBA00022679"/>
    </source>
</evidence>
<feature type="transmembrane region" description="Helical" evidence="8">
    <location>
        <begin position="189"/>
        <end position="206"/>
    </location>
</feature>
<name>A0AAW5B1G5_9BACI</name>
<proteinExistence type="predicted"/>
<evidence type="ECO:0000256" key="3">
    <source>
        <dbReference type="ARBA" id="ARBA00022676"/>
    </source>
</evidence>
<evidence type="ECO:0000256" key="8">
    <source>
        <dbReference type="SAM" id="Phobius"/>
    </source>
</evidence>
<evidence type="ECO:0000259" key="9">
    <source>
        <dbReference type="Pfam" id="PF13231"/>
    </source>
</evidence>